<dbReference type="Proteomes" id="UP000001396">
    <property type="component" value="Unassembled WGS sequence"/>
</dbReference>
<keyword evidence="2" id="KW-1185">Reference proteome</keyword>
<organism evidence="1 2">
    <name type="scientific">Heterostelium pallidum (strain ATCC 26659 / Pp 5 / PN500)</name>
    <name type="common">Cellular slime mold</name>
    <name type="synonym">Polysphondylium pallidum</name>
    <dbReference type="NCBI Taxonomy" id="670386"/>
    <lineage>
        <taxon>Eukaryota</taxon>
        <taxon>Amoebozoa</taxon>
        <taxon>Evosea</taxon>
        <taxon>Eumycetozoa</taxon>
        <taxon>Dictyostelia</taxon>
        <taxon>Acytosteliales</taxon>
        <taxon>Acytosteliaceae</taxon>
        <taxon>Heterostelium</taxon>
    </lineage>
</organism>
<comment type="caution">
    <text evidence="1">The sequence shown here is derived from an EMBL/GenBank/DDBJ whole genome shotgun (WGS) entry which is preliminary data.</text>
</comment>
<name>D3BJP8_HETP5</name>
<dbReference type="AlphaFoldDB" id="D3BJP8"/>
<proteinExistence type="predicted"/>
<protein>
    <submittedName>
        <fullName evidence="1">Uncharacterized protein</fullName>
    </submittedName>
</protein>
<sequence length="91" mass="10204">MQHLKHSISRIRLFNKNSELNLRDEMRKKEESDKKVCDILGIGKEELKSIRNTENISTTSLSTSSSSITIPTKIKINTISADKTNCIVGNA</sequence>
<dbReference type="InParanoid" id="D3BJP8"/>
<evidence type="ECO:0000313" key="2">
    <source>
        <dbReference type="Proteomes" id="UP000001396"/>
    </source>
</evidence>
<gene>
    <name evidence="1" type="ORF">PPL_08777</name>
</gene>
<accession>D3BJP8</accession>
<dbReference type="GeneID" id="31364254"/>
<dbReference type="EMBL" id="ADBJ01000038">
    <property type="protein sequence ID" value="EFA78128.1"/>
    <property type="molecule type" value="Genomic_DNA"/>
</dbReference>
<dbReference type="RefSeq" id="XP_020430254.1">
    <property type="nucleotide sequence ID" value="XM_020579579.1"/>
</dbReference>
<reference evidence="1 2" key="1">
    <citation type="journal article" date="2011" name="Genome Res.">
        <title>Phylogeny-wide analysis of social amoeba genomes highlights ancient origins for complex intercellular communication.</title>
        <authorList>
            <person name="Heidel A.J."/>
            <person name="Lawal H.M."/>
            <person name="Felder M."/>
            <person name="Schilde C."/>
            <person name="Helps N.R."/>
            <person name="Tunggal B."/>
            <person name="Rivero F."/>
            <person name="John U."/>
            <person name="Schleicher M."/>
            <person name="Eichinger L."/>
            <person name="Platzer M."/>
            <person name="Noegel A.A."/>
            <person name="Schaap P."/>
            <person name="Gloeckner G."/>
        </authorList>
    </citation>
    <scope>NUCLEOTIDE SEQUENCE [LARGE SCALE GENOMIC DNA]</scope>
    <source>
        <strain evidence="2">ATCC 26659 / Pp 5 / PN500</strain>
    </source>
</reference>
<evidence type="ECO:0000313" key="1">
    <source>
        <dbReference type="EMBL" id="EFA78128.1"/>
    </source>
</evidence>